<dbReference type="Proteomes" id="UP000827133">
    <property type="component" value="Unassembled WGS sequence"/>
</dbReference>
<dbReference type="FunFam" id="3.30.420.40:FF:000115">
    <property type="entry name" value="Pantothenate kinase PanK"/>
    <property type="match status" value="1"/>
</dbReference>
<feature type="region of interest" description="Disordered" evidence="4">
    <location>
        <begin position="61"/>
        <end position="87"/>
    </location>
</feature>
<dbReference type="GO" id="GO:0015937">
    <property type="term" value="P:coenzyme A biosynthetic process"/>
    <property type="evidence" value="ECO:0007669"/>
    <property type="project" value="UniProtKB-KW"/>
</dbReference>
<evidence type="ECO:0000256" key="3">
    <source>
        <dbReference type="ARBA" id="ARBA00022993"/>
    </source>
</evidence>
<keyword evidence="2" id="KW-0067">ATP-binding</keyword>
<evidence type="ECO:0000256" key="1">
    <source>
        <dbReference type="ARBA" id="ARBA00022741"/>
    </source>
</evidence>
<dbReference type="RefSeq" id="XP_044678875.1">
    <property type="nucleotide sequence ID" value="XM_044825958.1"/>
</dbReference>
<organism evidence="5 6">
    <name type="scientific">Fusarium musae</name>
    <dbReference type="NCBI Taxonomy" id="1042133"/>
    <lineage>
        <taxon>Eukaryota</taxon>
        <taxon>Fungi</taxon>
        <taxon>Dikarya</taxon>
        <taxon>Ascomycota</taxon>
        <taxon>Pezizomycotina</taxon>
        <taxon>Sordariomycetes</taxon>
        <taxon>Hypocreomycetidae</taxon>
        <taxon>Hypocreales</taxon>
        <taxon>Nectriaceae</taxon>
        <taxon>Fusarium</taxon>
    </lineage>
</organism>
<dbReference type="Gene3D" id="3.30.420.40">
    <property type="match status" value="1"/>
</dbReference>
<dbReference type="GeneID" id="68316195"/>
<reference evidence="5" key="1">
    <citation type="journal article" date="2021" name="Mol. Plant Microbe Interact.">
        <title>Telomere to telomere genome assembly of Fusarium musae F31, causal agent of crown rot disease of banana.</title>
        <authorList>
            <person name="Degradi L."/>
            <person name="Tava V."/>
            <person name="Kunova A."/>
            <person name="Cortesi P."/>
            <person name="Saracchi M."/>
            <person name="Pasquali M."/>
        </authorList>
    </citation>
    <scope>NUCLEOTIDE SEQUENCE</scope>
    <source>
        <strain evidence="5">F31</strain>
    </source>
</reference>
<dbReference type="GO" id="GO:0005524">
    <property type="term" value="F:ATP binding"/>
    <property type="evidence" value="ECO:0007669"/>
    <property type="project" value="UniProtKB-KW"/>
</dbReference>
<sequence length="480" mass="52614">MTPVSEHEDAIAQELQAPAHPLDHKRRRTMTSTDEIDSTIIRPGSVRINVKGAFIVDPDTATPASTSGASAGGAAAHNGRMSPTHPETSDIRLPYHTAIVSHIAIDIGGSLIKLVYFSREVDSTDPGGRLNFQSFETDRIDDCVEFMRHLRDNQLVNGSQPGELCVMATGGGAYKYYDKIRAALEVDVSQEDEMECLIIGEQLYSLSRTFELIVFLGLDFFITEIPREVFTYSETDPMHFVVPQDNIYPYLLVNIGSGVSFLKVTGPRSYQRVGGTSLGGGTLWGLLSLLTGARTFDEMLEQAAHGDNANVDMLVGDIYGTDYGKIGLKSTTIASSFGKVFRMKREAESAAEDGRSATPEDASFNSADVSRSLLYAISNNIGQIAYLQSQIHNLSNIYFGGSFIRGHRQTINTLSYAIKFWSKGEKQAYFLRHEGYLGAVGAFLKRKPKNWGRKGSLEGMDDLAELRTNLREGASISSTS</sequence>
<evidence type="ECO:0008006" key="7">
    <source>
        <dbReference type="Google" id="ProtNLM"/>
    </source>
</evidence>
<gene>
    <name evidence="5" type="ORF">J7337_008339</name>
</gene>
<accession>A0A9P8DDE6</accession>
<name>A0A9P8DDE6_9HYPO</name>
<dbReference type="GO" id="GO:0005829">
    <property type="term" value="C:cytosol"/>
    <property type="evidence" value="ECO:0007669"/>
    <property type="project" value="TreeGrafter"/>
</dbReference>
<dbReference type="Pfam" id="PF03630">
    <property type="entry name" value="Fumble"/>
    <property type="match status" value="1"/>
</dbReference>
<dbReference type="CDD" id="cd24123">
    <property type="entry name" value="ASKHA_NBD_PanK-II_Pank4"/>
    <property type="match status" value="1"/>
</dbReference>
<evidence type="ECO:0000313" key="5">
    <source>
        <dbReference type="EMBL" id="KAG9499875.1"/>
    </source>
</evidence>
<dbReference type="Gene3D" id="3.30.420.510">
    <property type="match status" value="1"/>
</dbReference>
<proteinExistence type="predicted"/>
<evidence type="ECO:0000313" key="6">
    <source>
        <dbReference type="Proteomes" id="UP000827133"/>
    </source>
</evidence>
<dbReference type="SUPFAM" id="SSF53067">
    <property type="entry name" value="Actin-like ATPase domain"/>
    <property type="match status" value="2"/>
</dbReference>
<dbReference type="EMBL" id="JAHBCI010000006">
    <property type="protein sequence ID" value="KAG9499875.1"/>
    <property type="molecule type" value="Genomic_DNA"/>
</dbReference>
<feature type="region of interest" description="Disordered" evidence="4">
    <location>
        <begin position="1"/>
        <end position="23"/>
    </location>
</feature>
<comment type="caution">
    <text evidence="5">The sequence shown here is derived from an EMBL/GenBank/DDBJ whole genome shotgun (WGS) entry which is preliminary data.</text>
</comment>
<dbReference type="GO" id="GO:0004594">
    <property type="term" value="F:pantothenate kinase activity"/>
    <property type="evidence" value="ECO:0007669"/>
    <property type="project" value="TreeGrafter"/>
</dbReference>
<evidence type="ECO:0000256" key="2">
    <source>
        <dbReference type="ARBA" id="ARBA00022840"/>
    </source>
</evidence>
<feature type="compositionally biased region" description="Basic and acidic residues" evidence="4">
    <location>
        <begin position="1"/>
        <end position="10"/>
    </location>
</feature>
<dbReference type="AlphaFoldDB" id="A0A9P8DDE6"/>
<dbReference type="InterPro" id="IPR004567">
    <property type="entry name" value="Type_II_PanK"/>
</dbReference>
<dbReference type="NCBIfam" id="TIGR00555">
    <property type="entry name" value="panK_eukar"/>
    <property type="match status" value="1"/>
</dbReference>
<protein>
    <recommendedName>
        <fullName evidence="7">Pantothenate kinase</fullName>
    </recommendedName>
</protein>
<keyword evidence="1" id="KW-0547">Nucleotide-binding</keyword>
<evidence type="ECO:0000256" key="4">
    <source>
        <dbReference type="SAM" id="MobiDB-lite"/>
    </source>
</evidence>
<dbReference type="KEGG" id="fmu:J7337_008339"/>
<dbReference type="PANTHER" id="PTHR12280">
    <property type="entry name" value="PANTOTHENATE KINASE"/>
    <property type="match status" value="1"/>
</dbReference>
<keyword evidence="3" id="KW-0173">Coenzyme A biosynthesis</keyword>
<dbReference type="PANTHER" id="PTHR12280:SF20">
    <property type="entry name" value="4'-PHOSPHOPANTETHEINE PHOSPHATASE"/>
    <property type="match status" value="1"/>
</dbReference>
<keyword evidence="6" id="KW-1185">Reference proteome</keyword>
<dbReference type="InterPro" id="IPR043129">
    <property type="entry name" value="ATPase_NBD"/>
</dbReference>
<feature type="compositionally biased region" description="Low complexity" evidence="4">
    <location>
        <begin position="61"/>
        <end position="76"/>
    </location>
</feature>
<dbReference type="GO" id="GO:0005634">
    <property type="term" value="C:nucleus"/>
    <property type="evidence" value="ECO:0007669"/>
    <property type="project" value="TreeGrafter"/>
</dbReference>